<evidence type="ECO:0000313" key="6">
    <source>
        <dbReference type="EMBL" id="SMX53399.1"/>
    </source>
</evidence>
<dbReference type="AlphaFoldDB" id="A0A1Y6K484"/>
<proteinExistence type="predicted"/>
<dbReference type="GO" id="GO:0005829">
    <property type="term" value="C:cytosol"/>
    <property type="evidence" value="ECO:0007669"/>
    <property type="project" value="TreeGrafter"/>
</dbReference>
<dbReference type="Pfam" id="PF01228">
    <property type="entry name" value="Gly_radical"/>
    <property type="match status" value="1"/>
</dbReference>
<dbReference type="GO" id="GO:0016829">
    <property type="term" value="F:lyase activity"/>
    <property type="evidence" value="ECO:0007669"/>
    <property type="project" value="UniProtKB-KW"/>
</dbReference>
<protein>
    <submittedName>
        <fullName evidence="6">Pyruvate formate lyase</fullName>
        <ecNumber evidence="6">2.3.1.54</ecNumber>
    </submittedName>
</protein>
<dbReference type="Pfam" id="PF02901">
    <property type="entry name" value="PFL-like"/>
    <property type="match status" value="1"/>
</dbReference>
<dbReference type="InterPro" id="IPR004184">
    <property type="entry name" value="PFL_dom"/>
</dbReference>
<keyword evidence="6" id="KW-0670">Pyruvate</keyword>
<evidence type="ECO:0000259" key="5">
    <source>
        <dbReference type="PROSITE" id="PS51554"/>
    </source>
</evidence>
<name>A0A1Y6K484_9CHLR</name>
<keyword evidence="1 3" id="KW-0556">Organic radical</keyword>
<dbReference type="RefSeq" id="WP_087861337.1">
    <property type="nucleotide sequence ID" value="NZ_LT859958.1"/>
</dbReference>
<sequence length="839" mass="94876">MNQETQQTGLAYKIKTPENLSPRIQWLRDYYFSGVQRPWNNEATSWTTGTPWDFQYEEFNFYIVPETYTFFPTFRGAFKQVARPIDLHPDFWKWSIAERKAWFLKEVMVKHLPHEILPGDLIAGGRFNVQTSTCLDEKQAKAYLDTIEGKHSLRQAIFDFHNHGYGNTGCTNGHLIPDYPRVIEEGFVGIHRELQGFYNALSKKDKQGPKGAQLKAMLTAATLPRDLSAKYRDQCLALAELEPDAQRENELKQMAENLNMVPWEPPQTFWQAVQALWLTHMLVMADENYPGAGTSFGRIDQYLYPLWQKSLDEGMEREFGKEILKCFWIHANTAYDFMIRTGGNQGITAGYGQLLTIGGLGPNGEDMTNDLTYAILEVIDEMSPILEPKPNVRLHRRTPEPLMDKVVEMVAKSQGAPFLLNFDERSMAGMLLQARQGGIEHLINEDNVHDYAPVGCLENTMCGNDRSGTVDCNLNLLKAVELALTGGYDMHPYTDPMTWITDPQVRSGPDTGDPSRFETFEDFWQAYEQQTAFIIQKIVNLYDRAETLRATYSPSPYLSTLVRGCAEQARDVNQGGPQIRFVTIEAVTFASTVDSLLAIKYLVFDQKACTWAELIQALRDNWEGHAVLQAMAINKAPKYGRDDDEADAMALRVMETWTKFTWKHRTSITDRQFRPGMLSWNYWIADADILPASPDGRKKGQFLSNAICPVNGVDIHGPTANANSVGKALGGKSSNGGGDWEGYINLLPNGASHTMTFSPSLLRDESHKAKFKAFLRGYAENGGTALQINILDANILREAQKNPQDYKHLLVRVTGYNAYFTTIGKELQDEIIARESHRM</sequence>
<dbReference type="Proteomes" id="UP000195514">
    <property type="component" value="Chromosome I"/>
</dbReference>
<dbReference type="OrthoDB" id="9803969at2"/>
<keyword evidence="7" id="KW-1185">Reference proteome</keyword>
<dbReference type="KEGG" id="abat:CFX1CAM_0333"/>
<dbReference type="GO" id="GO:0008861">
    <property type="term" value="F:formate C-acetyltransferase activity"/>
    <property type="evidence" value="ECO:0007669"/>
    <property type="project" value="UniProtKB-EC"/>
</dbReference>
<evidence type="ECO:0000256" key="2">
    <source>
        <dbReference type="ARBA" id="ARBA00023239"/>
    </source>
</evidence>
<keyword evidence="2 6" id="KW-0456">Lyase</keyword>
<dbReference type="PANTHER" id="PTHR43641">
    <property type="entry name" value="FORMATE ACETYLTRANSFERASE 3-RELATED"/>
    <property type="match status" value="1"/>
</dbReference>
<reference evidence="7" key="1">
    <citation type="submission" date="2017-05" db="EMBL/GenBank/DDBJ databases">
        <authorList>
            <person name="Kirkegaard R."/>
            <person name="Mcilroy J S."/>
        </authorList>
    </citation>
    <scope>NUCLEOTIDE SEQUENCE [LARGE SCALE GENOMIC DNA]</scope>
</reference>
<keyword evidence="6" id="KW-0808">Transferase</keyword>
<feature type="domain" description="PFL" evidence="5">
    <location>
        <begin position="22"/>
        <end position="698"/>
    </location>
</feature>
<dbReference type="SUPFAM" id="SSF51998">
    <property type="entry name" value="PFL-like glycyl radical enzymes"/>
    <property type="match status" value="1"/>
</dbReference>
<dbReference type="InterPro" id="IPR051215">
    <property type="entry name" value="GRE"/>
</dbReference>
<dbReference type="PANTHER" id="PTHR43641:SF2">
    <property type="entry name" value="DEHYDRATASE YBIW-RELATED"/>
    <property type="match status" value="1"/>
</dbReference>
<organism evidence="6 7">
    <name type="scientific">Candidatus Brevifilum fermentans</name>
    <dbReference type="NCBI Taxonomy" id="1986204"/>
    <lineage>
        <taxon>Bacteria</taxon>
        <taxon>Bacillati</taxon>
        <taxon>Chloroflexota</taxon>
        <taxon>Anaerolineae</taxon>
        <taxon>Anaerolineales</taxon>
        <taxon>Anaerolineaceae</taxon>
        <taxon>Candidatus Brevifilum</taxon>
    </lineage>
</organism>
<gene>
    <name evidence="6" type="ORF">CFX1CAM_0333</name>
</gene>
<dbReference type="EC" id="2.3.1.54" evidence="6"/>
<evidence type="ECO:0000259" key="4">
    <source>
        <dbReference type="PROSITE" id="PS51149"/>
    </source>
</evidence>
<accession>A0A1Y6K484</accession>
<evidence type="ECO:0000313" key="7">
    <source>
        <dbReference type="Proteomes" id="UP000195514"/>
    </source>
</evidence>
<evidence type="ECO:0000256" key="3">
    <source>
        <dbReference type="PROSITE-ProRule" id="PRU00493"/>
    </source>
</evidence>
<dbReference type="Gene3D" id="3.20.70.20">
    <property type="match status" value="1"/>
</dbReference>
<evidence type="ECO:0000256" key="1">
    <source>
        <dbReference type="ARBA" id="ARBA00022818"/>
    </source>
</evidence>
<dbReference type="EMBL" id="LT859958">
    <property type="protein sequence ID" value="SMX53399.1"/>
    <property type="molecule type" value="Genomic_DNA"/>
</dbReference>
<feature type="modified residue" description="Glycine radical" evidence="3">
    <location>
        <position position="815"/>
    </location>
</feature>
<keyword evidence="6" id="KW-0012">Acyltransferase</keyword>
<feature type="domain" description="Glycine radical" evidence="4">
    <location>
        <begin position="705"/>
        <end position="839"/>
    </location>
</feature>
<dbReference type="InterPro" id="IPR001150">
    <property type="entry name" value="Gly_radical"/>
</dbReference>
<dbReference type="PROSITE" id="PS51554">
    <property type="entry name" value="PFL"/>
    <property type="match status" value="1"/>
</dbReference>
<dbReference type="PROSITE" id="PS51149">
    <property type="entry name" value="GLY_RADICAL_2"/>
    <property type="match status" value="1"/>
</dbReference>